<dbReference type="EMBL" id="BAAAES010000004">
    <property type="protein sequence ID" value="GAA0660917.1"/>
    <property type="molecule type" value="Genomic_DNA"/>
</dbReference>
<feature type="transmembrane region" description="Helical" evidence="6">
    <location>
        <begin position="53"/>
        <end position="74"/>
    </location>
</feature>
<dbReference type="RefSeq" id="WP_163958103.1">
    <property type="nucleotide sequence ID" value="NZ_BAAAES010000004.1"/>
</dbReference>
<keyword evidence="4 6" id="KW-0472">Membrane</keyword>
<evidence type="ECO:0000256" key="2">
    <source>
        <dbReference type="ARBA" id="ARBA00022692"/>
    </source>
</evidence>
<comment type="caution">
    <text evidence="8">The sequence shown here is derived from an EMBL/GenBank/DDBJ whole genome shotgun (WGS) entry which is preliminary data.</text>
</comment>
<sequence length="370" mass="41292">MTIFDIDLDLPGWAQRLSGVAAFVLALALLHRVMLVVLRRLAARTATRTDDILIARLGRPTFWLVIGIALAASGPGLDLPRYWETIWQRVLGLAMPAIFGWMLLAALTAYRDLSEVRFDISAADNLRARRRRTRIGILHRIGVFLLVMLTVMMMLMSIPSVRTIGVTLAASAGVAGLAIGAAAQPALKNLIAGIQMAFTEPIRIDDVVIIDNEWGRIEDIRLTYVVVRIWDDRRLVVPVSKFLENSFQNWTRETSALLGSVFWYLDPAADVPRIRDKLAEVVRASPRWDQRFFNLQVTDSKPDGTMEVRGLMTAKDASTAFDLRCEVREAIYAFIRADMPEALPRDRFMRAPADPRPAAPAPADLPSAHP</sequence>
<evidence type="ECO:0000256" key="1">
    <source>
        <dbReference type="ARBA" id="ARBA00004370"/>
    </source>
</evidence>
<feature type="transmembrane region" description="Helical" evidence="6">
    <location>
        <begin position="137"/>
        <end position="158"/>
    </location>
</feature>
<dbReference type="PANTHER" id="PTHR30566">
    <property type="entry name" value="YNAI-RELATED MECHANOSENSITIVE ION CHANNEL"/>
    <property type="match status" value="1"/>
</dbReference>
<comment type="subcellular location">
    <subcellularLocation>
        <location evidence="1">Membrane</location>
    </subcellularLocation>
</comment>
<keyword evidence="2 6" id="KW-0812">Transmembrane</keyword>
<dbReference type="InterPro" id="IPR023408">
    <property type="entry name" value="MscS_beta-dom_sf"/>
</dbReference>
<evidence type="ECO:0000256" key="4">
    <source>
        <dbReference type="ARBA" id="ARBA00023136"/>
    </source>
</evidence>
<reference evidence="8 9" key="1">
    <citation type="journal article" date="2019" name="Int. J. Syst. Evol. Microbiol.">
        <title>The Global Catalogue of Microorganisms (GCM) 10K type strain sequencing project: providing services to taxonomists for standard genome sequencing and annotation.</title>
        <authorList>
            <consortium name="The Broad Institute Genomics Platform"/>
            <consortium name="The Broad Institute Genome Sequencing Center for Infectious Disease"/>
            <person name="Wu L."/>
            <person name="Ma J."/>
        </authorList>
    </citation>
    <scope>NUCLEOTIDE SEQUENCE [LARGE SCALE GENOMIC DNA]</scope>
    <source>
        <strain evidence="8 9">JCM 14603</strain>
    </source>
</reference>
<dbReference type="Pfam" id="PF00924">
    <property type="entry name" value="MS_channel_2nd"/>
    <property type="match status" value="1"/>
</dbReference>
<dbReference type="Gene3D" id="2.30.30.60">
    <property type="match status" value="1"/>
</dbReference>
<evidence type="ECO:0000313" key="9">
    <source>
        <dbReference type="Proteomes" id="UP001500238"/>
    </source>
</evidence>
<accession>A0ABN1HNT0</accession>
<keyword evidence="9" id="KW-1185">Reference proteome</keyword>
<evidence type="ECO:0000256" key="6">
    <source>
        <dbReference type="SAM" id="Phobius"/>
    </source>
</evidence>
<gene>
    <name evidence="8" type="ORF">GCM10009102_07000</name>
</gene>
<evidence type="ECO:0000256" key="3">
    <source>
        <dbReference type="ARBA" id="ARBA00022989"/>
    </source>
</evidence>
<dbReference type="InterPro" id="IPR010920">
    <property type="entry name" value="LSM_dom_sf"/>
</dbReference>
<dbReference type="InterPro" id="IPR006685">
    <property type="entry name" value="MscS_channel_2nd"/>
</dbReference>
<organism evidence="8 9">
    <name type="scientific">Sphingomonas insulae</name>
    <dbReference type="NCBI Taxonomy" id="424800"/>
    <lineage>
        <taxon>Bacteria</taxon>
        <taxon>Pseudomonadati</taxon>
        <taxon>Pseudomonadota</taxon>
        <taxon>Alphaproteobacteria</taxon>
        <taxon>Sphingomonadales</taxon>
        <taxon>Sphingomonadaceae</taxon>
        <taxon>Sphingomonas</taxon>
    </lineage>
</organism>
<feature type="transmembrane region" description="Helical" evidence="6">
    <location>
        <begin position="86"/>
        <end position="110"/>
    </location>
</feature>
<feature type="compositionally biased region" description="Low complexity" evidence="5">
    <location>
        <begin position="361"/>
        <end position="370"/>
    </location>
</feature>
<dbReference type="PANTHER" id="PTHR30566:SF25">
    <property type="entry name" value="INNER MEMBRANE PROTEIN"/>
    <property type="match status" value="1"/>
</dbReference>
<keyword evidence="3 6" id="KW-1133">Transmembrane helix</keyword>
<feature type="transmembrane region" description="Helical" evidence="6">
    <location>
        <begin position="20"/>
        <end position="41"/>
    </location>
</feature>
<evidence type="ECO:0000259" key="7">
    <source>
        <dbReference type="Pfam" id="PF00924"/>
    </source>
</evidence>
<dbReference type="Gene3D" id="1.10.287.1260">
    <property type="match status" value="1"/>
</dbReference>
<dbReference type="SUPFAM" id="SSF50182">
    <property type="entry name" value="Sm-like ribonucleoproteins"/>
    <property type="match status" value="1"/>
</dbReference>
<evidence type="ECO:0000313" key="8">
    <source>
        <dbReference type="EMBL" id="GAA0660917.1"/>
    </source>
</evidence>
<feature type="domain" description="Mechanosensitive ion channel MscS" evidence="7">
    <location>
        <begin position="187"/>
        <end position="252"/>
    </location>
</feature>
<protein>
    <recommendedName>
        <fullName evidence="7">Mechanosensitive ion channel MscS domain-containing protein</fullName>
    </recommendedName>
</protein>
<name>A0ABN1HNT0_9SPHN</name>
<dbReference type="Proteomes" id="UP001500238">
    <property type="component" value="Unassembled WGS sequence"/>
</dbReference>
<proteinExistence type="predicted"/>
<feature type="region of interest" description="Disordered" evidence="5">
    <location>
        <begin position="349"/>
        <end position="370"/>
    </location>
</feature>
<evidence type="ECO:0000256" key="5">
    <source>
        <dbReference type="SAM" id="MobiDB-lite"/>
    </source>
</evidence>